<dbReference type="PANTHER" id="PTHR12619:SF5">
    <property type="entry name" value="TRANSCRIPTION FACTOR RFX4"/>
    <property type="match status" value="1"/>
</dbReference>
<evidence type="ECO:0000313" key="4">
    <source>
        <dbReference type="EMBL" id="OZJ03497.1"/>
    </source>
</evidence>
<dbReference type="InterPro" id="IPR036390">
    <property type="entry name" value="WH_DNA-bd_sf"/>
</dbReference>
<dbReference type="OrthoDB" id="10056949at2759"/>
<dbReference type="InterPro" id="IPR039779">
    <property type="entry name" value="RFX-like"/>
</dbReference>
<dbReference type="EMBL" id="MVBO01000083">
    <property type="protein sequence ID" value="OZJ03497.1"/>
    <property type="molecule type" value="Genomic_DNA"/>
</dbReference>
<organism evidence="4 5">
    <name type="scientific">Bifiguratus adelaidae</name>
    <dbReference type="NCBI Taxonomy" id="1938954"/>
    <lineage>
        <taxon>Eukaryota</taxon>
        <taxon>Fungi</taxon>
        <taxon>Fungi incertae sedis</taxon>
        <taxon>Mucoromycota</taxon>
        <taxon>Mucoromycotina</taxon>
        <taxon>Endogonomycetes</taxon>
        <taxon>Endogonales</taxon>
        <taxon>Endogonales incertae sedis</taxon>
        <taxon>Bifiguratus</taxon>
    </lineage>
</organism>
<dbReference type="Gene3D" id="1.10.10.10">
    <property type="entry name" value="Winged helix-like DNA-binding domain superfamily/Winged helix DNA-binding domain"/>
    <property type="match status" value="1"/>
</dbReference>
<feature type="region of interest" description="Disordered" evidence="2">
    <location>
        <begin position="1"/>
        <end position="41"/>
    </location>
</feature>
<evidence type="ECO:0000259" key="3">
    <source>
        <dbReference type="PROSITE" id="PS51526"/>
    </source>
</evidence>
<keyword evidence="5" id="KW-1185">Reference proteome</keyword>
<dbReference type="Pfam" id="PF02257">
    <property type="entry name" value="RFX_DNA_binding"/>
    <property type="match status" value="1"/>
</dbReference>
<dbReference type="AlphaFoldDB" id="A0A261XYQ1"/>
<evidence type="ECO:0000256" key="2">
    <source>
        <dbReference type="SAM" id="MobiDB-lite"/>
    </source>
</evidence>
<protein>
    <recommendedName>
        <fullName evidence="3">RFX-type winged-helix domain-containing protein</fullName>
    </recommendedName>
</protein>
<feature type="compositionally biased region" description="Low complexity" evidence="2">
    <location>
        <begin position="166"/>
        <end position="181"/>
    </location>
</feature>
<name>A0A261XYQ1_9FUNG</name>
<comment type="caution">
    <text evidence="4">The sequence shown here is derived from an EMBL/GenBank/DDBJ whole genome shotgun (WGS) entry which is preliminary data.</text>
</comment>
<dbReference type="InterPro" id="IPR003150">
    <property type="entry name" value="DNA-bd_RFX"/>
</dbReference>
<dbReference type="SUPFAM" id="SSF46785">
    <property type="entry name" value="Winged helix' DNA-binding domain"/>
    <property type="match status" value="1"/>
</dbReference>
<feature type="compositionally biased region" description="Basic and acidic residues" evidence="2">
    <location>
        <begin position="153"/>
        <end position="165"/>
    </location>
</feature>
<accession>A0A261XYQ1</accession>
<dbReference type="GO" id="GO:0000981">
    <property type="term" value="F:DNA-binding transcription factor activity, RNA polymerase II-specific"/>
    <property type="evidence" value="ECO:0007669"/>
    <property type="project" value="TreeGrafter"/>
</dbReference>
<dbReference type="GO" id="GO:0000978">
    <property type="term" value="F:RNA polymerase II cis-regulatory region sequence-specific DNA binding"/>
    <property type="evidence" value="ECO:0007669"/>
    <property type="project" value="TreeGrafter"/>
</dbReference>
<evidence type="ECO:0000313" key="5">
    <source>
        <dbReference type="Proteomes" id="UP000242875"/>
    </source>
</evidence>
<keyword evidence="1" id="KW-0238">DNA-binding</keyword>
<sequence length="450" mass="52087">MSFLSKRRRYSRRHNSASEYDSDGWSDKGDSDAYSDMDDERDIESGEAKLADWSRKLRESTTQLEEERARRSFAMCWLNAAYVTGTSSCPAIARSSVYSAYLQSCHQYGMQPVNNATLGKLIRIVFPHISTRRLGERKKSQYHYAGIVAREQASDNRQARKDKAVDTTTASTSADASTIAKAPHRRRQQVVKRSATAGNTQYKIRFGLQFPASGLRLMVYPYPNPDPGFRSTNAWHQGSNQSDRIARYISIVIQQYADARYHEAFDSHMNFWNASCLYDKDIECISHHLQRGIETLLQHYYPTTASEMSLDNYMHLRHVMMDRQLHDTRERDDARPLDVVLPPRLRDLLQNLHRRLLRVLYVHAHLYLLESRVAEHYPSERLSLADDWKKCLENVQAGRSGIACRSSHDIVASDILFQFVYHTVPYHLRRKMPRNVWAKGVQDMVDAYLE</sequence>
<feature type="domain" description="RFX-type winged-helix" evidence="3">
    <location>
        <begin position="74"/>
        <end position="151"/>
    </location>
</feature>
<reference evidence="4 5" key="1">
    <citation type="journal article" date="2017" name="Mycologia">
        <title>Bifiguratus adelaidae, gen. et sp. nov., a new member of Mucoromycotina in endophytic and soil-dwelling habitats.</title>
        <authorList>
            <person name="Torres-Cruz T.J."/>
            <person name="Billingsley Tobias T.L."/>
            <person name="Almatruk M."/>
            <person name="Hesse C."/>
            <person name="Kuske C.R."/>
            <person name="Desiro A."/>
            <person name="Benucci G.M."/>
            <person name="Bonito G."/>
            <person name="Stajich J.E."/>
            <person name="Dunlap C."/>
            <person name="Arnold A.E."/>
            <person name="Porras-Alfaro A."/>
        </authorList>
    </citation>
    <scope>NUCLEOTIDE SEQUENCE [LARGE SCALE GENOMIC DNA]</scope>
    <source>
        <strain evidence="4 5">AZ0501</strain>
    </source>
</reference>
<dbReference type="InterPro" id="IPR036388">
    <property type="entry name" value="WH-like_DNA-bd_sf"/>
</dbReference>
<dbReference type="PROSITE" id="PS51526">
    <property type="entry name" value="RFX_DBD"/>
    <property type="match status" value="1"/>
</dbReference>
<gene>
    <name evidence="4" type="ORF">BZG36_04017</name>
</gene>
<feature type="compositionally biased region" description="Basic residues" evidence="2">
    <location>
        <begin position="1"/>
        <end position="15"/>
    </location>
</feature>
<dbReference type="Proteomes" id="UP000242875">
    <property type="component" value="Unassembled WGS sequence"/>
</dbReference>
<proteinExistence type="predicted"/>
<evidence type="ECO:0000256" key="1">
    <source>
        <dbReference type="ARBA" id="ARBA00023125"/>
    </source>
</evidence>
<dbReference type="PANTHER" id="PTHR12619">
    <property type="entry name" value="RFX TRANSCRIPTION FACTOR FAMILY"/>
    <property type="match status" value="1"/>
</dbReference>
<feature type="region of interest" description="Disordered" evidence="2">
    <location>
        <begin position="153"/>
        <end position="194"/>
    </location>
</feature>